<accession>A0A226EQG8</accession>
<feature type="domain" description="C2H2-type" evidence="2">
    <location>
        <begin position="71"/>
        <end position="92"/>
    </location>
</feature>
<sequence>MSKRRNQIDNGEKKKLKLNEKDNPEEIELSEIDDDKQICSSSTPTASKSNSKDSKDQTYRKKNLATEKFKCETCGLVCATNVYLWRHIATQHELDDLPNCILDSVNPILVKRATTLEMWGNEEEIVITPAREKLFENFDKHRNAKISSKQNNNYSSDYLVLFIPEAFLYRDGRILIAREVKSWIKANQSKIMHLYWYIGTKVGVSVGIDPHHFSKAGRIASVIYDHVVNRGFRAFLVKQWVFDRPEKEDNVKNARLLEAWIQAIGVIYKNQNFRSPFPLLKYSTLNVKIEEPFYKLERTLQDEAYNIAGNFNKPLLCLDDKCSVAHHVLPDFNERNGVRCKGEGLIEYDNQGKVVRVKWNGVHLNEIVEIGVDGKIVKD</sequence>
<gene>
    <name evidence="3" type="ORF">Fcan01_04958</name>
</gene>
<feature type="compositionally biased region" description="Acidic residues" evidence="1">
    <location>
        <begin position="25"/>
        <end position="34"/>
    </location>
</feature>
<dbReference type="AlphaFoldDB" id="A0A226EQG8"/>
<feature type="compositionally biased region" description="Basic and acidic residues" evidence="1">
    <location>
        <begin position="1"/>
        <end position="24"/>
    </location>
</feature>
<organism evidence="3 4">
    <name type="scientific">Folsomia candida</name>
    <name type="common">Springtail</name>
    <dbReference type="NCBI Taxonomy" id="158441"/>
    <lineage>
        <taxon>Eukaryota</taxon>
        <taxon>Metazoa</taxon>
        <taxon>Ecdysozoa</taxon>
        <taxon>Arthropoda</taxon>
        <taxon>Hexapoda</taxon>
        <taxon>Collembola</taxon>
        <taxon>Entomobryomorpha</taxon>
        <taxon>Isotomoidea</taxon>
        <taxon>Isotomidae</taxon>
        <taxon>Proisotominae</taxon>
        <taxon>Folsomia</taxon>
    </lineage>
</organism>
<evidence type="ECO:0000313" key="3">
    <source>
        <dbReference type="EMBL" id="OXA59500.1"/>
    </source>
</evidence>
<proteinExistence type="predicted"/>
<feature type="compositionally biased region" description="Basic and acidic residues" evidence="1">
    <location>
        <begin position="50"/>
        <end position="59"/>
    </location>
</feature>
<dbReference type="InterPro" id="IPR013087">
    <property type="entry name" value="Znf_C2H2_type"/>
</dbReference>
<dbReference type="EMBL" id="LNIX01000002">
    <property type="protein sequence ID" value="OXA59500.1"/>
    <property type="molecule type" value="Genomic_DNA"/>
</dbReference>
<dbReference type="Proteomes" id="UP000198287">
    <property type="component" value="Unassembled WGS sequence"/>
</dbReference>
<feature type="region of interest" description="Disordered" evidence="1">
    <location>
        <begin position="1"/>
        <end position="59"/>
    </location>
</feature>
<evidence type="ECO:0000256" key="1">
    <source>
        <dbReference type="SAM" id="MobiDB-lite"/>
    </source>
</evidence>
<comment type="caution">
    <text evidence="3">The sequence shown here is derived from an EMBL/GenBank/DDBJ whole genome shotgun (WGS) entry which is preliminary data.</text>
</comment>
<protein>
    <recommendedName>
        <fullName evidence="2">C2H2-type domain-containing protein</fullName>
    </recommendedName>
</protein>
<name>A0A226EQG8_FOLCA</name>
<dbReference type="PROSITE" id="PS00028">
    <property type="entry name" value="ZINC_FINGER_C2H2_1"/>
    <property type="match status" value="1"/>
</dbReference>
<evidence type="ECO:0000259" key="2">
    <source>
        <dbReference type="PROSITE" id="PS00028"/>
    </source>
</evidence>
<keyword evidence="4" id="KW-1185">Reference proteome</keyword>
<feature type="compositionally biased region" description="Low complexity" evidence="1">
    <location>
        <begin position="40"/>
        <end position="49"/>
    </location>
</feature>
<reference evidence="3 4" key="1">
    <citation type="submission" date="2015-12" db="EMBL/GenBank/DDBJ databases">
        <title>The genome of Folsomia candida.</title>
        <authorList>
            <person name="Faddeeva A."/>
            <person name="Derks M.F."/>
            <person name="Anvar Y."/>
            <person name="Smit S."/>
            <person name="Van Straalen N."/>
            <person name="Roelofs D."/>
        </authorList>
    </citation>
    <scope>NUCLEOTIDE SEQUENCE [LARGE SCALE GENOMIC DNA]</scope>
    <source>
        <strain evidence="3 4">VU population</strain>
        <tissue evidence="3">Whole body</tissue>
    </source>
</reference>
<evidence type="ECO:0000313" key="4">
    <source>
        <dbReference type="Proteomes" id="UP000198287"/>
    </source>
</evidence>